<evidence type="ECO:0000313" key="1">
    <source>
        <dbReference type="EMBL" id="KAH0812756.1"/>
    </source>
</evidence>
<dbReference type="Proteomes" id="UP000719412">
    <property type="component" value="Unassembled WGS sequence"/>
</dbReference>
<organism evidence="1 2">
    <name type="scientific">Tenebrio molitor</name>
    <name type="common">Yellow mealworm beetle</name>
    <dbReference type="NCBI Taxonomy" id="7067"/>
    <lineage>
        <taxon>Eukaryota</taxon>
        <taxon>Metazoa</taxon>
        <taxon>Ecdysozoa</taxon>
        <taxon>Arthropoda</taxon>
        <taxon>Hexapoda</taxon>
        <taxon>Insecta</taxon>
        <taxon>Pterygota</taxon>
        <taxon>Neoptera</taxon>
        <taxon>Endopterygota</taxon>
        <taxon>Coleoptera</taxon>
        <taxon>Polyphaga</taxon>
        <taxon>Cucujiformia</taxon>
        <taxon>Tenebrionidae</taxon>
        <taxon>Tenebrio</taxon>
    </lineage>
</organism>
<comment type="caution">
    <text evidence="1">The sequence shown here is derived from an EMBL/GenBank/DDBJ whole genome shotgun (WGS) entry which is preliminary data.</text>
</comment>
<evidence type="ECO:0000313" key="2">
    <source>
        <dbReference type="Proteomes" id="UP000719412"/>
    </source>
</evidence>
<name>A0A8J6HEL6_TENMO</name>
<sequence length="198" mass="22213">MYVRHDERLLCEEGGRVGGEAKRGKNENGNGRGSRNVTWGRKFGLERPLLPFYNGKGDISSVEKWRHFATKSPNSPELSLMNLIYVRASALIVPEYEGPGIRTEFGGHLKQDISPAGDGSPSAYRGSCFVSSRFQEFHTPNPSSRLIVKNAHELEWKCDKTNVSGEMMNDVTAARRRHQKKYSPSVVAANVVLMRYKN</sequence>
<dbReference type="AlphaFoldDB" id="A0A8J6HEL6"/>
<dbReference type="EMBL" id="JABDTM020025814">
    <property type="protein sequence ID" value="KAH0812756.1"/>
    <property type="molecule type" value="Genomic_DNA"/>
</dbReference>
<accession>A0A8J6HEL6</accession>
<gene>
    <name evidence="1" type="ORF">GEV33_010034</name>
</gene>
<proteinExistence type="predicted"/>
<keyword evidence="2" id="KW-1185">Reference proteome</keyword>
<reference evidence="1" key="1">
    <citation type="journal article" date="2020" name="J Insects Food Feed">
        <title>The yellow mealworm (Tenebrio molitor) genome: a resource for the emerging insects as food and feed industry.</title>
        <authorList>
            <person name="Eriksson T."/>
            <person name="Andere A."/>
            <person name="Kelstrup H."/>
            <person name="Emery V."/>
            <person name="Picard C."/>
        </authorList>
    </citation>
    <scope>NUCLEOTIDE SEQUENCE</scope>
    <source>
        <strain evidence="1">Stoneville</strain>
        <tissue evidence="1">Whole head</tissue>
    </source>
</reference>
<reference evidence="1" key="2">
    <citation type="submission" date="2021-08" db="EMBL/GenBank/DDBJ databases">
        <authorList>
            <person name="Eriksson T."/>
        </authorList>
    </citation>
    <scope>NUCLEOTIDE SEQUENCE</scope>
    <source>
        <strain evidence="1">Stoneville</strain>
        <tissue evidence="1">Whole head</tissue>
    </source>
</reference>
<protein>
    <submittedName>
        <fullName evidence="1">Uncharacterized protein</fullName>
    </submittedName>
</protein>